<dbReference type="OrthoDB" id="2526373at2759"/>
<proteinExistence type="predicted"/>
<gene>
    <name evidence="2" type="ORF">C6P46_005373</name>
</gene>
<evidence type="ECO:0000256" key="1">
    <source>
        <dbReference type="SAM" id="MobiDB-lite"/>
    </source>
</evidence>
<sequence length="811" mass="86720">MQGLLTAALAPTAPPRSPSSSARPPAPAPLSSANLALHTSTNPPAPRRTVQQFLASVTRVHAANAYDLGPPPAGELDHVKTPPRAVEARRKRKLQDLEDRGERWITRHKTTPRAPANGTEQALVLIRPDADLLLRGSTTSETADLKQTNERKKSLVASMMRRKSTPPANAASATQRKPLLPISGPSPASDESSILMPRARTETKPATTRRKAVAEQGGGKENRSGREGKASVRKGKNANRRDMDKDAAEQEELEEHEARLEARRDRRRQNVLIRKDRSLAATAVGATAAAKLKKSKSKQRPAMTASGSNHSSDDDDEENALETTGYRKRKKGKGTKDVRSRKKVAGLDRPQHVGQGRLTLKPTALGIFSKGKASARAKTGAHHQHRKSFLLHYRVQQQPGADSTVSNLQSLPLTRKLSCPAPLETVTRSPARQQRLALLRRRRQRQVPMTGRQDGLRAGMWATTPRGRTEAGLRSAGAEQPPSAALDRTAATRPAAVAKKRLSTKKQTPDFELDIPPWPRTSSLARRSRAVDDDKGAGAGSADDADSTHPSILSAASLARRRAKRTAIGKRMSTDAEQEVAPFDGGASVHAPARPAAEPVVTDADDADLWQGPDDNVDSANTSGSAFERLLAEVTNAADADDAFEASPPSFEALSARSAIVGGSGLQDQLRGVLPPEPASEVGRAAADAYLVAAAAGTIEEEDPTTAPYVDNTSISFPNETVSEEAEPVAFADFDGAQSASTAAAVTFHPLTPDHGATSPERFPTPSDLSPPFVVADCDNSRLDDGGAPTGLDDEAAFRTAMRRQWPKTLL</sequence>
<comment type="caution">
    <text evidence="2">The sequence shown here is derived from an EMBL/GenBank/DDBJ whole genome shotgun (WGS) entry which is preliminary data.</text>
</comment>
<protein>
    <recommendedName>
        <fullName evidence="4">Proteophosphoglycan ppg4</fullName>
    </recommendedName>
</protein>
<dbReference type="EMBL" id="PUHQ01000059">
    <property type="protein sequence ID" value="KAG0658988.1"/>
    <property type="molecule type" value="Genomic_DNA"/>
</dbReference>
<reference evidence="2 3" key="1">
    <citation type="submission" date="2020-11" db="EMBL/GenBank/DDBJ databases">
        <title>Kefir isolates.</title>
        <authorList>
            <person name="Marcisauskas S."/>
            <person name="Kim Y."/>
            <person name="Blasche S."/>
        </authorList>
    </citation>
    <scope>NUCLEOTIDE SEQUENCE [LARGE SCALE GENOMIC DNA]</scope>
    <source>
        <strain evidence="2 3">KR</strain>
    </source>
</reference>
<evidence type="ECO:0000313" key="2">
    <source>
        <dbReference type="EMBL" id="KAG0658988.1"/>
    </source>
</evidence>
<feature type="region of interest" description="Disordered" evidence="1">
    <location>
        <begin position="750"/>
        <end position="773"/>
    </location>
</feature>
<feature type="compositionally biased region" description="Basic and acidic residues" evidence="1">
    <location>
        <begin position="239"/>
        <end position="248"/>
    </location>
</feature>
<feature type="compositionally biased region" description="Low complexity" evidence="1">
    <location>
        <begin position="18"/>
        <end position="37"/>
    </location>
</feature>
<dbReference type="Proteomes" id="UP000777482">
    <property type="component" value="Unassembled WGS sequence"/>
</dbReference>
<feature type="region of interest" description="Disordered" evidence="1">
    <location>
        <begin position="1"/>
        <end position="47"/>
    </location>
</feature>
<evidence type="ECO:0008006" key="4">
    <source>
        <dbReference type="Google" id="ProtNLM"/>
    </source>
</evidence>
<dbReference type="AlphaFoldDB" id="A0A9P6VYY6"/>
<name>A0A9P6VYY6_RHOMI</name>
<organism evidence="2 3">
    <name type="scientific">Rhodotorula mucilaginosa</name>
    <name type="common">Yeast</name>
    <name type="synonym">Rhodotorula rubra</name>
    <dbReference type="NCBI Taxonomy" id="5537"/>
    <lineage>
        <taxon>Eukaryota</taxon>
        <taxon>Fungi</taxon>
        <taxon>Dikarya</taxon>
        <taxon>Basidiomycota</taxon>
        <taxon>Pucciniomycotina</taxon>
        <taxon>Microbotryomycetes</taxon>
        <taxon>Sporidiobolales</taxon>
        <taxon>Sporidiobolaceae</taxon>
        <taxon>Rhodotorula</taxon>
    </lineage>
</organism>
<feature type="compositionally biased region" description="Basic residues" evidence="1">
    <location>
        <begin position="326"/>
        <end position="344"/>
    </location>
</feature>
<feature type="region of interest" description="Disordered" evidence="1">
    <location>
        <begin position="288"/>
        <end position="345"/>
    </location>
</feature>
<evidence type="ECO:0000313" key="3">
    <source>
        <dbReference type="Proteomes" id="UP000777482"/>
    </source>
</evidence>
<feature type="compositionally biased region" description="Basic and acidic residues" evidence="1">
    <location>
        <begin position="218"/>
        <end position="230"/>
    </location>
</feature>
<feature type="region of interest" description="Disordered" evidence="1">
    <location>
        <begin position="159"/>
        <end position="260"/>
    </location>
</feature>
<accession>A0A9P6VYY6</accession>
<feature type="compositionally biased region" description="Low complexity" evidence="1">
    <location>
        <begin position="1"/>
        <end position="11"/>
    </location>
</feature>
<feature type="region of interest" description="Disordered" evidence="1">
    <location>
        <begin position="440"/>
        <end position="551"/>
    </location>
</feature>
<keyword evidence="3" id="KW-1185">Reference proteome</keyword>